<dbReference type="GO" id="GO:0035025">
    <property type="term" value="P:positive regulation of Rho protein signal transduction"/>
    <property type="evidence" value="ECO:0007669"/>
    <property type="project" value="InterPro"/>
</dbReference>
<keyword evidence="3" id="KW-1185">Reference proteome</keyword>
<dbReference type="Gene3D" id="1.10.10.1540">
    <property type="entry name" value="Costar domain"/>
    <property type="match status" value="1"/>
</dbReference>
<accession>A0A914CAQ7</accession>
<evidence type="ECO:0000259" key="2">
    <source>
        <dbReference type="SMART" id="SM01283"/>
    </source>
</evidence>
<reference evidence="4" key="1">
    <citation type="submission" date="2022-11" db="UniProtKB">
        <authorList>
            <consortium name="WormBaseParasite"/>
        </authorList>
    </citation>
    <scope>IDENTIFICATION</scope>
</reference>
<feature type="domain" description="Costars" evidence="2">
    <location>
        <begin position="48"/>
        <end position="123"/>
    </location>
</feature>
<organism evidence="3 4">
    <name type="scientific">Acrobeloides nanus</name>
    <dbReference type="NCBI Taxonomy" id="290746"/>
    <lineage>
        <taxon>Eukaryota</taxon>
        <taxon>Metazoa</taxon>
        <taxon>Ecdysozoa</taxon>
        <taxon>Nematoda</taxon>
        <taxon>Chromadorea</taxon>
        <taxon>Rhabditida</taxon>
        <taxon>Tylenchina</taxon>
        <taxon>Cephalobomorpha</taxon>
        <taxon>Cephaloboidea</taxon>
        <taxon>Cephalobidae</taxon>
        <taxon>Acrobeloides</taxon>
    </lineage>
</organism>
<dbReference type="AlphaFoldDB" id="A0A914CAQ7"/>
<evidence type="ECO:0000256" key="1">
    <source>
        <dbReference type="SAM" id="MobiDB-lite"/>
    </source>
</evidence>
<dbReference type="PANTHER" id="PTHR22739:SF7">
    <property type="entry name" value="EG:152A3.3 PROTEIN-RELATED"/>
    <property type="match status" value="1"/>
</dbReference>
<proteinExistence type="predicted"/>
<dbReference type="GO" id="GO:0030017">
    <property type="term" value="C:sarcomere"/>
    <property type="evidence" value="ECO:0007669"/>
    <property type="project" value="TreeGrafter"/>
</dbReference>
<dbReference type="SMART" id="SM01283">
    <property type="entry name" value="Costars"/>
    <property type="match status" value="1"/>
</dbReference>
<feature type="compositionally biased region" description="Basic and acidic residues" evidence="1">
    <location>
        <begin position="1"/>
        <end position="10"/>
    </location>
</feature>
<dbReference type="Pfam" id="PF14705">
    <property type="entry name" value="Costars"/>
    <property type="match status" value="1"/>
</dbReference>
<name>A0A914CAQ7_9BILA</name>
<dbReference type="Proteomes" id="UP000887540">
    <property type="component" value="Unplaced"/>
</dbReference>
<sequence length="147" mass="17040">MGKQTEESLKRNPYSDTYEQPEYQKNAKDYARPPTGSKTEARGIRAGNHVMQEIIFLCELIDGNAKGEPPNRVVKFGPLFYLYAHYSENLVGMLIRARKYGLIHFEGEMLYQRQDDHKEIRMLKSIDEIRRVVRYSGDPVNCVAIVQ</sequence>
<dbReference type="InterPro" id="IPR038095">
    <property type="entry name" value="Costars_sf"/>
</dbReference>
<dbReference type="InterPro" id="IPR026111">
    <property type="entry name" value="Abra"/>
</dbReference>
<protein>
    <submittedName>
        <fullName evidence="4">Costars domain-containing protein</fullName>
    </submittedName>
</protein>
<dbReference type="InterPro" id="IPR027817">
    <property type="entry name" value="Costars_dom"/>
</dbReference>
<dbReference type="GO" id="GO:0003779">
    <property type="term" value="F:actin binding"/>
    <property type="evidence" value="ECO:0007669"/>
    <property type="project" value="InterPro"/>
</dbReference>
<dbReference type="WBParaSite" id="ACRNAN_Path_722.g2725.t1">
    <property type="protein sequence ID" value="ACRNAN_Path_722.g2725.t1"/>
    <property type="gene ID" value="ACRNAN_Path_722.g2725"/>
</dbReference>
<dbReference type="PANTHER" id="PTHR22739">
    <property type="entry name" value="STRIATED MUSCLE ACTIVATOR OF RHO-DEPENDENT SIGNALING-RELATED"/>
    <property type="match status" value="1"/>
</dbReference>
<evidence type="ECO:0000313" key="3">
    <source>
        <dbReference type="Proteomes" id="UP000887540"/>
    </source>
</evidence>
<evidence type="ECO:0000313" key="4">
    <source>
        <dbReference type="WBParaSite" id="ACRNAN_Path_722.g2725.t1"/>
    </source>
</evidence>
<feature type="region of interest" description="Disordered" evidence="1">
    <location>
        <begin position="1"/>
        <end position="43"/>
    </location>
</feature>
<dbReference type="GO" id="GO:0045944">
    <property type="term" value="P:positive regulation of transcription by RNA polymerase II"/>
    <property type="evidence" value="ECO:0007669"/>
    <property type="project" value="TreeGrafter"/>
</dbReference>